<keyword evidence="1" id="KW-0732">Signal</keyword>
<proteinExistence type="predicted"/>
<feature type="signal peptide" evidence="1">
    <location>
        <begin position="1"/>
        <end position="22"/>
    </location>
</feature>
<protein>
    <recommendedName>
        <fullName evidence="4">Lipoprotein</fullName>
    </recommendedName>
</protein>
<evidence type="ECO:0000313" key="3">
    <source>
        <dbReference type="Proteomes" id="UP000595224"/>
    </source>
</evidence>
<gene>
    <name evidence="2" type="ORF">IWA51_05410</name>
</gene>
<dbReference type="AlphaFoldDB" id="A0A7T3RF74"/>
<feature type="chain" id="PRO_5032326324" description="Lipoprotein" evidence="1">
    <location>
        <begin position="23"/>
        <end position="182"/>
    </location>
</feature>
<dbReference type="EMBL" id="CP064936">
    <property type="protein sequence ID" value="QQA02024.1"/>
    <property type="molecule type" value="Genomic_DNA"/>
</dbReference>
<evidence type="ECO:0008006" key="4">
    <source>
        <dbReference type="Google" id="ProtNLM"/>
    </source>
</evidence>
<dbReference type="KEGG" id="tper:IWA51_05410"/>
<sequence length="182" mass="20777">MKKNIFKIFFISLLVGSLFSCNSDPNEVFDVETKLHYQLVSELKKDTNKCDLERIKSIKIFDYCCDSGWANLPVTFTLYSAGEKYRPHSKYTDLLFENVPFENYKTDKWGNAIVWSSEDTGNYSGSPKVFSLSKTLNLTKIDRLVLTYTLKVSKKFVNGGGIQIAFVDKDGNESENIYLNGK</sequence>
<dbReference type="RefSeq" id="WP_198443509.1">
    <property type="nucleotide sequence ID" value="NZ_CBCSHE010000006.1"/>
</dbReference>
<accession>A0A7T3RF74</accession>
<name>A0A7T3RF74_9SPIR</name>
<reference evidence="2 3" key="1">
    <citation type="submission" date="2020-11" db="EMBL/GenBank/DDBJ databases">
        <title>Treponema Peruensis nv. sp., first commensal Treponema isolated from human feces.</title>
        <authorList>
            <person name="Belkhou C."/>
            <person name="Raes J."/>
        </authorList>
    </citation>
    <scope>NUCLEOTIDE SEQUENCE [LARGE SCALE GENOMIC DNA]</scope>
    <source>
        <strain evidence="2 3">RCC2812</strain>
    </source>
</reference>
<dbReference type="PROSITE" id="PS51257">
    <property type="entry name" value="PROKAR_LIPOPROTEIN"/>
    <property type="match status" value="1"/>
</dbReference>
<keyword evidence="3" id="KW-1185">Reference proteome</keyword>
<organism evidence="2 3">
    <name type="scientific">Treponema peruense</name>
    <dbReference type="NCBI Taxonomy" id="2787628"/>
    <lineage>
        <taxon>Bacteria</taxon>
        <taxon>Pseudomonadati</taxon>
        <taxon>Spirochaetota</taxon>
        <taxon>Spirochaetia</taxon>
        <taxon>Spirochaetales</taxon>
        <taxon>Treponemataceae</taxon>
        <taxon>Treponema</taxon>
    </lineage>
</organism>
<evidence type="ECO:0000313" key="2">
    <source>
        <dbReference type="EMBL" id="QQA02024.1"/>
    </source>
</evidence>
<dbReference type="Proteomes" id="UP000595224">
    <property type="component" value="Chromosome"/>
</dbReference>
<evidence type="ECO:0000256" key="1">
    <source>
        <dbReference type="SAM" id="SignalP"/>
    </source>
</evidence>